<keyword evidence="2" id="KW-0732">Signal</keyword>
<proteinExistence type="predicted"/>
<gene>
    <name evidence="3" type="ORF">TPSB3V08_LOCUS15377</name>
</gene>
<evidence type="ECO:0000256" key="2">
    <source>
        <dbReference type="SAM" id="SignalP"/>
    </source>
</evidence>
<accession>A0A7R9DYI8</accession>
<evidence type="ECO:0008006" key="4">
    <source>
        <dbReference type="Google" id="ProtNLM"/>
    </source>
</evidence>
<evidence type="ECO:0000256" key="1">
    <source>
        <dbReference type="SAM" id="MobiDB-lite"/>
    </source>
</evidence>
<reference evidence="3" key="1">
    <citation type="submission" date="2020-11" db="EMBL/GenBank/DDBJ databases">
        <authorList>
            <person name="Tran Van P."/>
        </authorList>
    </citation>
    <scope>NUCLEOTIDE SEQUENCE</scope>
</reference>
<organism evidence="3">
    <name type="scientific">Timema poppense</name>
    <name type="common">Walking stick</name>
    <dbReference type="NCBI Taxonomy" id="170557"/>
    <lineage>
        <taxon>Eukaryota</taxon>
        <taxon>Metazoa</taxon>
        <taxon>Ecdysozoa</taxon>
        <taxon>Arthropoda</taxon>
        <taxon>Hexapoda</taxon>
        <taxon>Insecta</taxon>
        <taxon>Pterygota</taxon>
        <taxon>Neoptera</taxon>
        <taxon>Polyneoptera</taxon>
        <taxon>Phasmatodea</taxon>
        <taxon>Timematodea</taxon>
        <taxon>Timematoidea</taxon>
        <taxon>Timematidae</taxon>
        <taxon>Timema</taxon>
    </lineage>
</organism>
<sequence length="57" mass="6291">MFSMFCLLRRQLLCSVRCKTCCLSDESGGKLDPFHPLLPSERRSSGGDGAPHCRSGF</sequence>
<feature type="region of interest" description="Disordered" evidence="1">
    <location>
        <begin position="34"/>
        <end position="57"/>
    </location>
</feature>
<protein>
    <recommendedName>
        <fullName evidence="4">Secreted protein</fullName>
    </recommendedName>
</protein>
<evidence type="ECO:0000313" key="3">
    <source>
        <dbReference type="EMBL" id="CAD7421962.1"/>
    </source>
</evidence>
<name>A0A7R9DYI8_TIMPO</name>
<feature type="signal peptide" evidence="2">
    <location>
        <begin position="1"/>
        <end position="18"/>
    </location>
</feature>
<dbReference type="EMBL" id="OD071761">
    <property type="protein sequence ID" value="CAD7421962.1"/>
    <property type="molecule type" value="Genomic_DNA"/>
</dbReference>
<dbReference type="AlphaFoldDB" id="A0A7R9DYI8"/>
<feature type="chain" id="PRO_5030772653" description="Secreted protein" evidence="2">
    <location>
        <begin position="19"/>
        <end position="57"/>
    </location>
</feature>